<sequence>MSPTVPTTTDSRDQNNHNDPSWIFGQTDAIRRRPSLPNTLHRVALTNFVSTPSVDQSTRRQQQQQQQQQDCVDERQDRLLGWISRNFQEGIADAYDGLVEENGDCWLMSHQSLSCAAAALKGTTTMTGSVCNPDDEQTIKTAEFWIHQLRSVLQETRSNLNHIVAFHQRQMQHHHTKQPTSATVGEDPSRAIIRSSKSVAVQTDLTLNNKALAYQTGAENVADAVVSNDESKLNYYRKSVGTVSAASCSRQNDPNSHVDGGSLIGQLSTSTLHPFQNNAASSIKTPKGSNGGDKVLGFNSLADDDGCPFVQQTASNSCCALSAHTGCLSHACSCLCRATNRQIISKASVSQEPAYSSRINRTNSRKRVIRSSSSKREEREADLRLQWANHCDTTAILLLNEAWQLAGLHSRQRMSILSRHYRILYKRYRKLRRRHRRLRRDFQRTRRRHLYVQLQLQILLESIGSQVEDVASDWVGRLKGLLRLGAFTDRDPTTTDGLMGAPSGSSFSSADDSHSSFDFAKDSSEPQKQQKQQQFRVNDDNHYLAFSLYRWYSSLSLKLSWLQSSHKTVIDNLLLFQRIPRT</sequence>
<gene>
    <name evidence="3" type="ORF">DGAL_LOCUS1618</name>
</gene>
<feature type="region of interest" description="Disordered" evidence="2">
    <location>
        <begin position="354"/>
        <end position="375"/>
    </location>
</feature>
<feature type="compositionally biased region" description="Low complexity" evidence="2">
    <location>
        <begin position="501"/>
        <end position="510"/>
    </location>
</feature>
<feature type="coiled-coil region" evidence="1">
    <location>
        <begin position="421"/>
        <end position="448"/>
    </location>
</feature>
<feature type="region of interest" description="Disordered" evidence="2">
    <location>
        <begin position="51"/>
        <end position="70"/>
    </location>
</feature>
<evidence type="ECO:0000256" key="2">
    <source>
        <dbReference type="SAM" id="MobiDB-lite"/>
    </source>
</evidence>
<dbReference type="OrthoDB" id="6364302at2759"/>
<organism evidence="3 4">
    <name type="scientific">Daphnia galeata</name>
    <dbReference type="NCBI Taxonomy" id="27404"/>
    <lineage>
        <taxon>Eukaryota</taxon>
        <taxon>Metazoa</taxon>
        <taxon>Ecdysozoa</taxon>
        <taxon>Arthropoda</taxon>
        <taxon>Crustacea</taxon>
        <taxon>Branchiopoda</taxon>
        <taxon>Diplostraca</taxon>
        <taxon>Cladocera</taxon>
        <taxon>Anomopoda</taxon>
        <taxon>Daphniidae</taxon>
        <taxon>Daphnia</taxon>
    </lineage>
</organism>
<dbReference type="EMBL" id="CAKKLH010000019">
    <property type="protein sequence ID" value="CAH0099479.1"/>
    <property type="molecule type" value="Genomic_DNA"/>
</dbReference>
<protein>
    <submittedName>
        <fullName evidence="3">Uncharacterized protein</fullName>
    </submittedName>
</protein>
<feature type="region of interest" description="Disordered" evidence="2">
    <location>
        <begin position="493"/>
        <end position="535"/>
    </location>
</feature>
<keyword evidence="4" id="KW-1185">Reference proteome</keyword>
<feature type="compositionally biased region" description="Basic and acidic residues" evidence="2">
    <location>
        <begin position="511"/>
        <end position="525"/>
    </location>
</feature>
<name>A0A8J2WHB7_9CRUS</name>
<keyword evidence="1" id="KW-0175">Coiled coil</keyword>
<proteinExistence type="predicted"/>
<accession>A0A8J2WHB7</accession>
<dbReference type="Proteomes" id="UP000789390">
    <property type="component" value="Unassembled WGS sequence"/>
</dbReference>
<feature type="compositionally biased region" description="Low complexity" evidence="2">
    <location>
        <begin position="55"/>
        <end position="70"/>
    </location>
</feature>
<feature type="region of interest" description="Disordered" evidence="2">
    <location>
        <begin position="1"/>
        <end position="23"/>
    </location>
</feature>
<dbReference type="AlphaFoldDB" id="A0A8J2WHB7"/>
<evidence type="ECO:0000256" key="1">
    <source>
        <dbReference type="SAM" id="Coils"/>
    </source>
</evidence>
<evidence type="ECO:0000313" key="4">
    <source>
        <dbReference type="Proteomes" id="UP000789390"/>
    </source>
</evidence>
<reference evidence="3" key="1">
    <citation type="submission" date="2021-11" db="EMBL/GenBank/DDBJ databases">
        <authorList>
            <person name="Schell T."/>
        </authorList>
    </citation>
    <scope>NUCLEOTIDE SEQUENCE</scope>
    <source>
        <strain evidence="3">M5</strain>
    </source>
</reference>
<evidence type="ECO:0000313" key="3">
    <source>
        <dbReference type="EMBL" id="CAH0099479.1"/>
    </source>
</evidence>
<comment type="caution">
    <text evidence="3">The sequence shown here is derived from an EMBL/GenBank/DDBJ whole genome shotgun (WGS) entry which is preliminary data.</text>
</comment>